<name>A0AAD9MXP5_9ANNE</name>
<dbReference type="Proteomes" id="UP001208570">
    <property type="component" value="Unassembled WGS sequence"/>
</dbReference>
<dbReference type="AlphaFoldDB" id="A0AAD9MXP5"/>
<keyword evidence="2" id="KW-1185">Reference proteome</keyword>
<evidence type="ECO:0000313" key="1">
    <source>
        <dbReference type="EMBL" id="KAK2149662.1"/>
    </source>
</evidence>
<comment type="caution">
    <text evidence="1">The sequence shown here is derived from an EMBL/GenBank/DDBJ whole genome shotgun (WGS) entry which is preliminary data.</text>
</comment>
<proteinExistence type="predicted"/>
<accession>A0AAD9MXP5</accession>
<organism evidence="1 2">
    <name type="scientific">Paralvinella palmiformis</name>
    <dbReference type="NCBI Taxonomy" id="53620"/>
    <lineage>
        <taxon>Eukaryota</taxon>
        <taxon>Metazoa</taxon>
        <taxon>Spiralia</taxon>
        <taxon>Lophotrochozoa</taxon>
        <taxon>Annelida</taxon>
        <taxon>Polychaeta</taxon>
        <taxon>Sedentaria</taxon>
        <taxon>Canalipalpata</taxon>
        <taxon>Terebellida</taxon>
        <taxon>Terebelliformia</taxon>
        <taxon>Alvinellidae</taxon>
        <taxon>Paralvinella</taxon>
    </lineage>
</organism>
<evidence type="ECO:0000313" key="2">
    <source>
        <dbReference type="Proteomes" id="UP001208570"/>
    </source>
</evidence>
<gene>
    <name evidence="1" type="ORF">LSH36_442g00019</name>
</gene>
<reference evidence="1" key="1">
    <citation type="journal article" date="2023" name="Mol. Biol. Evol.">
        <title>Third-Generation Sequencing Reveals the Adaptive Role of the Epigenome in Three Deep-Sea Polychaetes.</title>
        <authorList>
            <person name="Perez M."/>
            <person name="Aroh O."/>
            <person name="Sun Y."/>
            <person name="Lan Y."/>
            <person name="Juniper S.K."/>
            <person name="Young C.R."/>
            <person name="Angers B."/>
            <person name="Qian P.Y."/>
        </authorList>
    </citation>
    <scope>NUCLEOTIDE SEQUENCE</scope>
    <source>
        <strain evidence="1">P08H-3</strain>
    </source>
</reference>
<sequence length="33" mass="3892">MIDIYHLKVNWWTNPDSFYSDWKTITGCVTLSG</sequence>
<protein>
    <submittedName>
        <fullName evidence="1">Uncharacterized protein</fullName>
    </submittedName>
</protein>
<dbReference type="EMBL" id="JAODUP010000442">
    <property type="protein sequence ID" value="KAK2149662.1"/>
    <property type="molecule type" value="Genomic_DNA"/>
</dbReference>